<keyword evidence="20" id="KW-1185">Reference proteome</keyword>
<keyword evidence="9" id="KW-0391">Immunity</keyword>
<dbReference type="Pfam" id="PF11628">
    <property type="entry name" value="TCR_zetazeta"/>
    <property type="match status" value="1"/>
</dbReference>
<evidence type="ECO:0000256" key="8">
    <source>
        <dbReference type="ARBA" id="ARBA00022737"/>
    </source>
</evidence>
<keyword evidence="8" id="KW-0677">Repeat</keyword>
<evidence type="ECO:0000256" key="15">
    <source>
        <dbReference type="ARBA" id="ARBA00045360"/>
    </source>
</evidence>
<comment type="similarity">
    <text evidence="2">Belongs to the CD3Z/FCER1G family.</text>
</comment>
<dbReference type="AlphaFoldDB" id="A0A8C4RJY5"/>
<evidence type="ECO:0000256" key="13">
    <source>
        <dbReference type="ARBA" id="ARBA00023170"/>
    </source>
</evidence>
<feature type="transmembrane region" description="Helical" evidence="17">
    <location>
        <begin position="33"/>
        <end position="53"/>
    </location>
</feature>
<dbReference type="SMART" id="SM00077">
    <property type="entry name" value="ITAM"/>
    <property type="match status" value="2"/>
</dbReference>
<feature type="signal peptide" evidence="18">
    <location>
        <begin position="1"/>
        <end position="23"/>
    </location>
</feature>
<dbReference type="GO" id="GO:0098797">
    <property type="term" value="C:plasma membrane protein complex"/>
    <property type="evidence" value="ECO:0007669"/>
    <property type="project" value="UniProtKB-ARBA"/>
</dbReference>
<dbReference type="GeneTree" id="ENSGT00390000018208"/>
<protein>
    <recommendedName>
        <fullName evidence="3">T-cell surface glycoprotein CD3 zeta chain</fullName>
    </recommendedName>
    <alternativeName>
        <fullName evidence="14">T-cell receptor T3 zeta chain</fullName>
    </alternativeName>
</protein>
<dbReference type="GO" id="GO:0004888">
    <property type="term" value="F:transmembrane signaling receptor activity"/>
    <property type="evidence" value="ECO:0007669"/>
    <property type="project" value="InterPro"/>
</dbReference>
<dbReference type="Pfam" id="PF02189">
    <property type="entry name" value="ITAM"/>
    <property type="match status" value="1"/>
</dbReference>
<evidence type="ECO:0000256" key="4">
    <source>
        <dbReference type="ARBA" id="ARBA00022475"/>
    </source>
</evidence>
<feature type="chain" id="PRO_5034513754" description="T-cell surface glycoprotein CD3 zeta chain" evidence="18">
    <location>
        <begin position="24"/>
        <end position="167"/>
    </location>
</feature>
<dbReference type="GO" id="GO:0002250">
    <property type="term" value="P:adaptive immune response"/>
    <property type="evidence" value="ECO:0007669"/>
    <property type="project" value="UniProtKB-KW"/>
</dbReference>
<sequence>MNLRRTYTLSSVVILFHITGTYAEVTGLTDPKLCYILDGVLLLYGIIITALLIKMKLSKTKEDPAKDGLYADLDRNRVEVYDEPGRPRNRDLEAGGGKKQRGKSGDTLYTSLKKDRPVDAYSEIGLQKQNQEQRRRGKGGTDQVYQGLSAATKDTYDALQMQPLPPR</sequence>
<evidence type="ECO:0000256" key="14">
    <source>
        <dbReference type="ARBA" id="ARBA00030941"/>
    </source>
</evidence>
<evidence type="ECO:0000256" key="6">
    <source>
        <dbReference type="ARBA" id="ARBA00022692"/>
    </source>
</evidence>
<dbReference type="InterPro" id="IPR003110">
    <property type="entry name" value="Phos_immunorcpt_sig_ITAM"/>
</dbReference>
<evidence type="ECO:0000256" key="17">
    <source>
        <dbReference type="SAM" id="Phobius"/>
    </source>
</evidence>
<keyword evidence="6 17" id="KW-0812">Transmembrane</keyword>
<reference evidence="19" key="2">
    <citation type="submission" date="2025-08" db="UniProtKB">
        <authorList>
            <consortium name="Ensembl"/>
        </authorList>
    </citation>
    <scope>IDENTIFICATION</scope>
</reference>
<keyword evidence="5" id="KW-0597">Phosphoprotein</keyword>
<evidence type="ECO:0000256" key="18">
    <source>
        <dbReference type="SAM" id="SignalP"/>
    </source>
</evidence>
<evidence type="ECO:0000256" key="16">
    <source>
        <dbReference type="SAM" id="MobiDB-lite"/>
    </source>
</evidence>
<comment type="function">
    <text evidence="15">Part of the TCR-CD3 complex present on T-lymphocyte cell surface that plays an essential role in adaptive immune response. When antigen presenting cells (APCs) activate T-cell receptor (TCR), TCR-mediated signals are transmitted across the cell membrane by the CD3 chains CD3D, CD3E, CD3G and CD3Z. All CD3 chains contain immunoreceptor tyrosine-based activation motifs (ITAMs) in their cytoplasmic domain. Upon TCR engagement, these motifs become phosphorylated by Src family protein tyrosine kinases LCK and FYN, resulting in the activation of downstream signaling pathways. CD3Z ITAMs phosphorylation creates multiple docking sites for the protein kinase ZAP70 leading to ZAP70 phosphorylation and its conversion into a catalytically active enzyme. Plays an important role in intrathymic T-cell differentiation. Additionally, participates in the activity-dependent synapse formation of retinal ganglion cells (RGCs) in both the retina and dorsal lateral geniculate nucleus (dLGN).</text>
</comment>
<dbReference type="Proteomes" id="UP000694620">
    <property type="component" value="Chromosome 4"/>
</dbReference>
<feature type="region of interest" description="Disordered" evidence="16">
    <location>
        <begin position="76"/>
        <end position="167"/>
    </location>
</feature>
<evidence type="ECO:0000313" key="19">
    <source>
        <dbReference type="Ensembl" id="ENSECRP00000003241.1"/>
    </source>
</evidence>
<proteinExistence type="inferred from homology"/>
<dbReference type="Ensembl" id="ENSECRT00000003295.1">
    <property type="protein sequence ID" value="ENSECRP00000003241.1"/>
    <property type="gene ID" value="ENSECRG00000002223.1"/>
</dbReference>
<evidence type="ECO:0000256" key="1">
    <source>
        <dbReference type="ARBA" id="ARBA00004251"/>
    </source>
</evidence>
<reference evidence="19" key="1">
    <citation type="submission" date="2021-06" db="EMBL/GenBank/DDBJ databases">
        <authorList>
            <consortium name="Wellcome Sanger Institute Data Sharing"/>
        </authorList>
    </citation>
    <scope>NUCLEOTIDE SEQUENCE [LARGE SCALE GENOMIC DNA]</scope>
</reference>
<evidence type="ECO:0000256" key="7">
    <source>
        <dbReference type="ARBA" id="ARBA00022729"/>
    </source>
</evidence>
<keyword evidence="4" id="KW-1003">Cell membrane</keyword>
<comment type="subcellular location">
    <subcellularLocation>
        <location evidence="1">Cell membrane</location>
        <topology evidence="1">Single-pass type I membrane protein</topology>
    </subcellularLocation>
</comment>
<evidence type="ECO:0000256" key="9">
    <source>
        <dbReference type="ARBA" id="ARBA00022859"/>
    </source>
</evidence>
<dbReference type="PANTHER" id="PTHR10035">
    <property type="entry name" value="T-CELL SURFACE GLYCOPROTEIN CD3 ZETA CHAIN"/>
    <property type="match status" value="1"/>
</dbReference>
<keyword evidence="7 18" id="KW-0732">Signal</keyword>
<feature type="compositionally biased region" description="Basic and acidic residues" evidence="16">
    <location>
        <begin position="76"/>
        <end position="93"/>
    </location>
</feature>
<evidence type="ECO:0000256" key="5">
    <source>
        <dbReference type="ARBA" id="ARBA00022553"/>
    </source>
</evidence>
<organism evidence="19 20">
    <name type="scientific">Erpetoichthys calabaricus</name>
    <name type="common">Rope fish</name>
    <name type="synonym">Calamoichthys calabaricus</name>
    <dbReference type="NCBI Taxonomy" id="27687"/>
    <lineage>
        <taxon>Eukaryota</taxon>
        <taxon>Metazoa</taxon>
        <taxon>Chordata</taxon>
        <taxon>Craniata</taxon>
        <taxon>Vertebrata</taxon>
        <taxon>Euteleostomi</taxon>
        <taxon>Actinopterygii</taxon>
        <taxon>Polypteriformes</taxon>
        <taxon>Polypteridae</taxon>
        <taxon>Erpetoichthys</taxon>
    </lineage>
</organism>
<evidence type="ECO:0000256" key="12">
    <source>
        <dbReference type="ARBA" id="ARBA00023136"/>
    </source>
</evidence>
<keyword evidence="13" id="KW-0675">Receptor</keyword>
<evidence type="ECO:0000256" key="10">
    <source>
        <dbReference type="ARBA" id="ARBA00022989"/>
    </source>
</evidence>
<gene>
    <name evidence="19" type="primary">CD247</name>
</gene>
<evidence type="ECO:0000256" key="2">
    <source>
        <dbReference type="ARBA" id="ARBA00007280"/>
    </source>
</evidence>
<dbReference type="GO" id="GO:0007166">
    <property type="term" value="P:cell surface receptor signaling pathway"/>
    <property type="evidence" value="ECO:0007669"/>
    <property type="project" value="InterPro"/>
</dbReference>
<dbReference type="PANTHER" id="PTHR10035:SF2">
    <property type="entry name" value="T-CELL SURFACE GLYCOPROTEIN CD3 ZETA CHAIN"/>
    <property type="match status" value="1"/>
</dbReference>
<evidence type="ECO:0000313" key="20">
    <source>
        <dbReference type="Proteomes" id="UP000694620"/>
    </source>
</evidence>
<keyword evidence="11" id="KW-1064">Adaptive immunity</keyword>
<accession>A0A8C4RJY5</accession>
<keyword evidence="12 17" id="KW-0472">Membrane</keyword>
<dbReference type="InterPro" id="IPR021663">
    <property type="entry name" value="CD3_zeta/IgE_Fc_rcpt_gamma"/>
</dbReference>
<reference evidence="19" key="3">
    <citation type="submission" date="2025-09" db="UniProtKB">
        <authorList>
            <consortium name="Ensembl"/>
        </authorList>
    </citation>
    <scope>IDENTIFICATION</scope>
</reference>
<name>A0A8C4RJY5_ERPCA</name>
<dbReference type="InterPro" id="IPR024128">
    <property type="entry name" value="T-cell_CD3_zeta"/>
</dbReference>
<evidence type="ECO:0000256" key="11">
    <source>
        <dbReference type="ARBA" id="ARBA00023130"/>
    </source>
</evidence>
<keyword evidence="10 17" id="KW-1133">Transmembrane helix</keyword>
<evidence type="ECO:0000256" key="3">
    <source>
        <dbReference type="ARBA" id="ARBA00020448"/>
    </source>
</evidence>